<dbReference type="Pfam" id="PF09243">
    <property type="entry name" value="Rsm22"/>
    <property type="match status" value="1"/>
</dbReference>
<dbReference type="EMBL" id="DS268109">
    <property type="protein sequence ID" value="KMM64604.1"/>
    <property type="molecule type" value="Genomic_DNA"/>
</dbReference>
<dbReference type="PANTHER" id="PTHR13184:SF5">
    <property type="entry name" value="METHYLTRANSFERASE-LIKE PROTEIN 17, MITOCHONDRIAL"/>
    <property type="match status" value="1"/>
</dbReference>
<evidence type="ECO:0000313" key="9">
    <source>
        <dbReference type="EMBL" id="KMM64604.1"/>
    </source>
</evidence>
<feature type="compositionally biased region" description="Basic residues" evidence="8">
    <location>
        <begin position="844"/>
        <end position="853"/>
    </location>
</feature>
<evidence type="ECO:0000256" key="6">
    <source>
        <dbReference type="ARBA" id="ARBA00023128"/>
    </source>
</evidence>
<keyword evidence="6" id="KW-0496">Mitochondrion</keyword>
<evidence type="ECO:0000256" key="4">
    <source>
        <dbReference type="ARBA" id="ARBA00023004"/>
    </source>
</evidence>
<keyword evidence="5" id="KW-0411">Iron-sulfur</keyword>
<gene>
    <name evidence="9" type="ORF">CPAG_00956</name>
</gene>
<evidence type="ECO:0000256" key="7">
    <source>
        <dbReference type="ARBA" id="ARBA00045681"/>
    </source>
</evidence>
<dbReference type="InterPro" id="IPR052571">
    <property type="entry name" value="Mt_RNA_Methyltransferase"/>
</dbReference>
<organism evidence="9 10">
    <name type="scientific">Coccidioides posadasii RMSCC 3488</name>
    <dbReference type="NCBI Taxonomy" id="454284"/>
    <lineage>
        <taxon>Eukaryota</taxon>
        <taxon>Fungi</taxon>
        <taxon>Dikarya</taxon>
        <taxon>Ascomycota</taxon>
        <taxon>Pezizomycotina</taxon>
        <taxon>Eurotiomycetes</taxon>
        <taxon>Eurotiomycetidae</taxon>
        <taxon>Onygenales</taxon>
        <taxon>Onygenaceae</taxon>
        <taxon>Coccidioides</taxon>
    </lineage>
</organism>
<dbReference type="GO" id="GO:0006412">
    <property type="term" value="P:translation"/>
    <property type="evidence" value="ECO:0007669"/>
    <property type="project" value="InterPro"/>
</dbReference>
<keyword evidence="2" id="KW-0479">Metal-binding</keyword>
<evidence type="ECO:0000256" key="1">
    <source>
        <dbReference type="ARBA" id="ARBA00004173"/>
    </source>
</evidence>
<dbReference type="GO" id="GO:0051536">
    <property type="term" value="F:iron-sulfur cluster binding"/>
    <property type="evidence" value="ECO:0007669"/>
    <property type="project" value="UniProtKB-KW"/>
</dbReference>
<evidence type="ECO:0000256" key="8">
    <source>
        <dbReference type="SAM" id="MobiDB-lite"/>
    </source>
</evidence>
<dbReference type="InterPro" id="IPR029063">
    <property type="entry name" value="SAM-dependent_MTases_sf"/>
</dbReference>
<evidence type="ECO:0000256" key="5">
    <source>
        <dbReference type="ARBA" id="ARBA00023014"/>
    </source>
</evidence>
<protein>
    <submittedName>
        <fullName evidence="9">37S ribosomal protein Rsm22</fullName>
    </submittedName>
</protein>
<reference evidence="10" key="2">
    <citation type="journal article" date="2009" name="Genome Res.">
        <title>Comparative genomic analyses of the human fungal pathogens Coccidioides and their relatives.</title>
        <authorList>
            <person name="Sharpton T.J."/>
            <person name="Stajich J.E."/>
            <person name="Rounsley S.D."/>
            <person name="Gardner M.J."/>
            <person name="Wortman J.R."/>
            <person name="Jordar V.S."/>
            <person name="Maiti R."/>
            <person name="Kodira C.D."/>
            <person name="Neafsey D.E."/>
            <person name="Zeng Q."/>
            <person name="Hung C.-Y."/>
            <person name="McMahan C."/>
            <person name="Muszewska A."/>
            <person name="Grynberg M."/>
            <person name="Mandel M.A."/>
            <person name="Kellner E.M."/>
            <person name="Barker B.M."/>
            <person name="Galgiani J.N."/>
            <person name="Orbach M.J."/>
            <person name="Kirkland T.N."/>
            <person name="Cole G.T."/>
            <person name="Henn M.R."/>
            <person name="Birren B.W."/>
            <person name="Taylor J.W."/>
        </authorList>
    </citation>
    <scope>NUCLEOTIDE SEQUENCE [LARGE SCALE GENOMIC DNA]</scope>
    <source>
        <strain evidence="10">RMSCC 3488</strain>
    </source>
</reference>
<accession>A0A0J6F6P2</accession>
<name>A0A0J6F6P2_COCPO</name>
<reference evidence="10" key="3">
    <citation type="journal article" date="2010" name="Genome Res.">
        <title>Population genomic sequencing of Coccidioides fungi reveals recent hybridization and transposon control.</title>
        <authorList>
            <person name="Neafsey D.E."/>
            <person name="Barker B.M."/>
            <person name="Sharpton T.J."/>
            <person name="Stajich J.E."/>
            <person name="Park D.J."/>
            <person name="Whiston E."/>
            <person name="Hung C.-Y."/>
            <person name="McMahan C."/>
            <person name="White J."/>
            <person name="Sykes S."/>
            <person name="Heiman D."/>
            <person name="Young S."/>
            <person name="Zeng Q."/>
            <person name="Abouelleil A."/>
            <person name="Aftuck L."/>
            <person name="Bessette D."/>
            <person name="Brown A."/>
            <person name="FitzGerald M."/>
            <person name="Lui A."/>
            <person name="Macdonald J.P."/>
            <person name="Priest M."/>
            <person name="Orbach M.J."/>
            <person name="Galgiani J.N."/>
            <person name="Kirkland T.N."/>
            <person name="Cole G.T."/>
            <person name="Birren B.W."/>
            <person name="Henn M.R."/>
            <person name="Taylor J.W."/>
            <person name="Rounsley S.D."/>
        </authorList>
    </citation>
    <scope>NUCLEOTIDE SEQUENCE [LARGE SCALE GENOMIC DNA]</scope>
    <source>
        <strain evidence="10">RMSCC 3488</strain>
    </source>
</reference>
<dbReference type="GO" id="GO:0008168">
    <property type="term" value="F:methyltransferase activity"/>
    <property type="evidence" value="ECO:0007669"/>
    <property type="project" value="InterPro"/>
</dbReference>
<feature type="region of interest" description="Disordered" evidence="8">
    <location>
        <begin position="803"/>
        <end position="863"/>
    </location>
</feature>
<keyword evidence="9" id="KW-0687">Ribonucleoprotein</keyword>
<sequence length="863" mass="97096">MLSSRRVCTACSPDLFRALARCSFSLVRSPALRSLQSRLGVPGVLRSHSWLSRISLLALGSQNGRPVGSCHSQRFFSSPSSDHASSKKAAVFALLDRIHAHHYDLLEDVHDLGMLIRFPELGHLFELRLTDEFVDILGHLNQETLGERVRLARQQYGNSLPEGELNEEEMTLYTRLYGEPATLSETEPQPPEEAGNTLFRQNSEGEFVEVDLETELVDPTGEENAQPSDIFPVDSPEELERRMYEVAKQLEGDVITEFPQNDYSYGNAQPRAHPLTAAAEFRTYPSTVYMPTDTFTKPIRDLLSHHSPKHISEAAHNLFMPCLSKSTTTTKRTPQEPITSSPSQRIMSGIEASLFLAVLYPGMYATTLSILTEVRKRLGTKWLRDLIYKEGGPTVLDVGAGGAGILAWRDILKAEWSLMYPDHPSESQAPQGKATVVVGSDSLRHRTSKLLDNTTFIPRLPDYLHLRDKSVIDTDALPPKRKQFDVIIAPHTLMHFQEPYMRKEYVLNLWSLLNPNGGILVLAEKGIQRGFDVIGGAREMILERLIASPGSTQYENVLESPGDEAIVQKEKGMIVAPCTNHSKCPMYVGPDVHVPKRDYCHFSQRYIRPDFLQKISGAIGKNHEDVEFSYLVVQRGVDQRENQGIIQGPSAADAAFSGYEASVDNAGHFEIQELSEMNESTTPQVNTLSLPRLILPPIKRKGHVVMDVCTPAGKIERWVVPRSFSKQAYRDARKSKWGDLWALGAKTRMTRALKLGTAKKSVIKTKKEASKSKDNKEDVDDELGIMDEDGFDIPDFERIMEKFNERGAKAGKNKRISEDQDNARDMKPKRRPSDVTVPTWIKKMEKRRARKLREKYSKSFSET</sequence>
<proteinExistence type="predicted"/>
<dbReference type="PANTHER" id="PTHR13184">
    <property type="entry name" value="37S RIBOSOMAL PROTEIN S22"/>
    <property type="match status" value="1"/>
</dbReference>
<dbReference type="Gene3D" id="3.40.50.150">
    <property type="entry name" value="Vaccinia Virus protein VP39"/>
    <property type="match status" value="1"/>
</dbReference>
<dbReference type="GO" id="GO:0046872">
    <property type="term" value="F:metal ion binding"/>
    <property type="evidence" value="ECO:0007669"/>
    <property type="project" value="UniProtKB-KW"/>
</dbReference>
<comment type="subcellular location">
    <subcellularLocation>
        <location evidence="1">Mitochondrion</location>
    </subcellularLocation>
</comment>
<dbReference type="OrthoDB" id="421327at2759"/>
<comment type="function">
    <text evidence="7">Mitochondrial ribosome (mitoribosome) assembly factor. Binds at the interface of the head and body domains of the mitochondrial small ribosomal subunit (mt-SSU), occluding the mRNA channel and preventing compaction of the head domain towards the body. Probable inactive methyltransferase: retains the characteristic folding and ability to bind S-adenosyl-L-methionine, but it probably lost its methyltransferase activity.</text>
</comment>
<evidence type="ECO:0000313" key="10">
    <source>
        <dbReference type="Proteomes" id="UP000054567"/>
    </source>
</evidence>
<dbReference type="GO" id="GO:0005763">
    <property type="term" value="C:mitochondrial small ribosomal subunit"/>
    <property type="evidence" value="ECO:0007669"/>
    <property type="project" value="TreeGrafter"/>
</dbReference>
<evidence type="ECO:0000256" key="3">
    <source>
        <dbReference type="ARBA" id="ARBA00022946"/>
    </source>
</evidence>
<dbReference type="AlphaFoldDB" id="A0A0J6F6P2"/>
<dbReference type="InterPro" id="IPR015324">
    <property type="entry name" value="Ribosomal_Rsm22-like"/>
</dbReference>
<keyword evidence="9" id="KW-0689">Ribosomal protein</keyword>
<dbReference type="Proteomes" id="UP000054567">
    <property type="component" value="Unassembled WGS sequence"/>
</dbReference>
<keyword evidence="4" id="KW-0408">Iron</keyword>
<dbReference type="GO" id="GO:0003735">
    <property type="term" value="F:structural constituent of ribosome"/>
    <property type="evidence" value="ECO:0007669"/>
    <property type="project" value="TreeGrafter"/>
</dbReference>
<feature type="compositionally biased region" description="Basic and acidic residues" evidence="8">
    <location>
        <begin position="815"/>
        <end position="826"/>
    </location>
</feature>
<keyword evidence="3" id="KW-0809">Transit peptide</keyword>
<dbReference type="SUPFAM" id="SSF53335">
    <property type="entry name" value="S-adenosyl-L-methionine-dependent methyltransferases"/>
    <property type="match status" value="1"/>
</dbReference>
<reference evidence="9 10" key="1">
    <citation type="submission" date="2007-06" db="EMBL/GenBank/DDBJ databases">
        <title>The Genome Sequence of Coccidioides posadasii RMSCC_3488.</title>
        <authorList>
            <consortium name="Coccidioides Genome Resources Consortium"/>
            <consortium name="The Broad Institute Genome Sequencing Platform"/>
            <person name="Henn M.R."/>
            <person name="Sykes S."/>
            <person name="Young S."/>
            <person name="Jaffe D."/>
            <person name="Berlin A."/>
            <person name="Alvarez P."/>
            <person name="Butler J."/>
            <person name="Gnerre S."/>
            <person name="Grabherr M."/>
            <person name="Mauceli E."/>
            <person name="Brockman W."/>
            <person name="Kodira C."/>
            <person name="Alvarado L."/>
            <person name="Zeng Q."/>
            <person name="Crawford M."/>
            <person name="Antoine C."/>
            <person name="Devon K."/>
            <person name="Galgiani J."/>
            <person name="Orsborn K."/>
            <person name="Lewis M.L."/>
            <person name="Nusbaum C."/>
            <person name="Galagan J."/>
            <person name="Birren B."/>
        </authorList>
    </citation>
    <scope>NUCLEOTIDE SEQUENCE [LARGE SCALE GENOMIC DNA]</scope>
    <source>
        <strain evidence="9 10">RMSCC 3488</strain>
    </source>
</reference>
<dbReference type="VEuPathDB" id="FungiDB:CPAG_00956"/>
<evidence type="ECO:0000256" key="2">
    <source>
        <dbReference type="ARBA" id="ARBA00022723"/>
    </source>
</evidence>